<proteinExistence type="predicted"/>
<dbReference type="EMBL" id="AXCN02000776">
    <property type="status" value="NOT_ANNOTATED_CDS"/>
    <property type="molecule type" value="Genomic_DNA"/>
</dbReference>
<dbReference type="VEuPathDB" id="VectorBase:AFAF000625"/>
<evidence type="ECO:0000313" key="1">
    <source>
        <dbReference type="EnsemblMetazoa" id="AFAF000625-PA"/>
    </source>
</evidence>
<sequence>MEFIVPAHLHRLAVVRHEHLRHSHSLHIESLPVQHPAGGTRMEATLAPTVVTQPNGGKFVPSVFVILRQTYHDARFGRIVAGVAYLRRTHTHPSHLLDGWVRLDHVVERQLVLVVDAVDVTPTRDFPQYEPERVHVGTLERIELVQVDRFVQHLRRHVALGADTVRRRYVDRVGGDDVPHRQPEIADATREVRFDQNVLRLQIAMRDGGFTARTDNVHVQVGQPGRYRVRHLEHRVRIDVASGALFAAGEYLHRHILTTPPAAPHLTEPALADHLHQLYLACDRALHQQRKSSWKAKEKPSELISAMSTPGVFTTYQSPNRTWSSR</sequence>
<protein>
    <submittedName>
        <fullName evidence="1">Uncharacterized protein</fullName>
    </submittedName>
</protein>
<organism evidence="1 2">
    <name type="scientific">Anopheles farauti</name>
    <dbReference type="NCBI Taxonomy" id="69004"/>
    <lineage>
        <taxon>Eukaryota</taxon>
        <taxon>Metazoa</taxon>
        <taxon>Ecdysozoa</taxon>
        <taxon>Arthropoda</taxon>
        <taxon>Hexapoda</taxon>
        <taxon>Insecta</taxon>
        <taxon>Pterygota</taxon>
        <taxon>Neoptera</taxon>
        <taxon>Endopterygota</taxon>
        <taxon>Diptera</taxon>
        <taxon>Nematocera</taxon>
        <taxon>Culicoidea</taxon>
        <taxon>Culicidae</taxon>
        <taxon>Anophelinae</taxon>
        <taxon>Anopheles</taxon>
    </lineage>
</organism>
<keyword evidence="2" id="KW-1185">Reference proteome</keyword>
<dbReference type="Proteomes" id="UP000075886">
    <property type="component" value="Unassembled WGS sequence"/>
</dbReference>
<reference evidence="1" key="2">
    <citation type="submission" date="2020-05" db="UniProtKB">
        <authorList>
            <consortium name="EnsemblMetazoa"/>
        </authorList>
    </citation>
    <scope>IDENTIFICATION</scope>
    <source>
        <strain evidence="1">FAR1</strain>
    </source>
</reference>
<name>A0A182Q0H9_9DIPT</name>
<dbReference type="AlphaFoldDB" id="A0A182Q0H9"/>
<accession>A0A182Q0H9</accession>
<reference evidence="2" key="1">
    <citation type="submission" date="2014-01" db="EMBL/GenBank/DDBJ databases">
        <title>The Genome Sequence of Anopheles farauti FAR1 (V2).</title>
        <authorList>
            <consortium name="The Broad Institute Genomics Platform"/>
            <person name="Neafsey D.E."/>
            <person name="Besansky N."/>
            <person name="Howell P."/>
            <person name="Walton C."/>
            <person name="Young S.K."/>
            <person name="Zeng Q."/>
            <person name="Gargeya S."/>
            <person name="Fitzgerald M."/>
            <person name="Haas B."/>
            <person name="Abouelleil A."/>
            <person name="Allen A.W."/>
            <person name="Alvarado L."/>
            <person name="Arachchi H.M."/>
            <person name="Berlin A.M."/>
            <person name="Chapman S.B."/>
            <person name="Gainer-Dewar J."/>
            <person name="Goldberg J."/>
            <person name="Griggs A."/>
            <person name="Gujja S."/>
            <person name="Hansen M."/>
            <person name="Howarth C."/>
            <person name="Imamovic A."/>
            <person name="Ireland A."/>
            <person name="Larimer J."/>
            <person name="McCowan C."/>
            <person name="Murphy C."/>
            <person name="Pearson M."/>
            <person name="Poon T.W."/>
            <person name="Priest M."/>
            <person name="Roberts A."/>
            <person name="Saif S."/>
            <person name="Shea T."/>
            <person name="Sisk P."/>
            <person name="Sykes S."/>
            <person name="Wortman J."/>
            <person name="Nusbaum C."/>
            <person name="Birren B."/>
        </authorList>
    </citation>
    <scope>NUCLEOTIDE SEQUENCE [LARGE SCALE GENOMIC DNA]</scope>
    <source>
        <strain evidence="2">FAR1</strain>
    </source>
</reference>
<dbReference type="EnsemblMetazoa" id="AFAF000625-RA">
    <property type="protein sequence ID" value="AFAF000625-PA"/>
    <property type="gene ID" value="AFAF000625"/>
</dbReference>
<evidence type="ECO:0000313" key="2">
    <source>
        <dbReference type="Proteomes" id="UP000075886"/>
    </source>
</evidence>